<evidence type="ECO:0000256" key="5">
    <source>
        <dbReference type="ARBA" id="ARBA00022989"/>
    </source>
</evidence>
<name>I3ZMT9_TERRK</name>
<comment type="subcellular location">
    <subcellularLocation>
        <location evidence="1">Cell membrane</location>
        <topology evidence="1">Multi-pass membrane protein</topology>
    </subcellularLocation>
</comment>
<dbReference type="GO" id="GO:0005886">
    <property type="term" value="C:plasma membrane"/>
    <property type="evidence" value="ECO:0007669"/>
    <property type="project" value="UniProtKB-SubCell"/>
</dbReference>
<feature type="transmembrane region" description="Helical" evidence="7">
    <location>
        <begin position="296"/>
        <end position="315"/>
    </location>
</feature>
<dbReference type="AlphaFoldDB" id="I3ZMT9"/>
<feature type="transmembrane region" description="Helical" evidence="7">
    <location>
        <begin position="135"/>
        <end position="154"/>
    </location>
</feature>
<keyword evidence="3" id="KW-1003">Cell membrane</keyword>
<evidence type="ECO:0000256" key="6">
    <source>
        <dbReference type="ARBA" id="ARBA00023136"/>
    </source>
</evidence>
<evidence type="ECO:0000313" key="9">
    <source>
        <dbReference type="Proteomes" id="UP000006056"/>
    </source>
</evidence>
<dbReference type="InterPro" id="IPR018383">
    <property type="entry name" value="UPF0324_pro"/>
</dbReference>
<evidence type="ECO:0000256" key="1">
    <source>
        <dbReference type="ARBA" id="ARBA00004651"/>
    </source>
</evidence>
<gene>
    <name evidence="8" type="ordered locus">Terro_4360</name>
</gene>
<dbReference type="eggNOG" id="COG2855">
    <property type="taxonomic scope" value="Bacteria"/>
</dbReference>
<dbReference type="PANTHER" id="PTHR30106:SF1">
    <property type="entry name" value="UPF0324 MEMBRANE PROTEIN FN0533"/>
    <property type="match status" value="1"/>
</dbReference>
<evidence type="ECO:0000256" key="2">
    <source>
        <dbReference type="ARBA" id="ARBA00007977"/>
    </source>
</evidence>
<keyword evidence="5 7" id="KW-1133">Transmembrane helix</keyword>
<accession>I3ZMT9</accession>
<proteinExistence type="inferred from homology"/>
<feature type="transmembrane region" description="Helical" evidence="7">
    <location>
        <begin position="327"/>
        <end position="344"/>
    </location>
</feature>
<feature type="transmembrane region" description="Helical" evidence="7">
    <location>
        <begin position="80"/>
        <end position="98"/>
    </location>
</feature>
<dbReference type="KEGG" id="trs:Terro_4360"/>
<feature type="transmembrane region" description="Helical" evidence="7">
    <location>
        <begin position="356"/>
        <end position="376"/>
    </location>
</feature>
<dbReference type="OrthoDB" id="9766798at2"/>
<protein>
    <submittedName>
        <fullName evidence="8">Putative membrane protein</fullName>
    </submittedName>
</protein>
<feature type="transmembrane region" description="Helical" evidence="7">
    <location>
        <begin position="163"/>
        <end position="182"/>
    </location>
</feature>
<feature type="transmembrane region" description="Helical" evidence="7">
    <location>
        <begin position="110"/>
        <end position="129"/>
    </location>
</feature>
<dbReference type="HOGENOM" id="CLU_033541_1_0_0"/>
<reference evidence="8 9" key="1">
    <citation type="submission" date="2012-06" db="EMBL/GenBank/DDBJ databases">
        <title>Complete genome of Terriglobus roseus DSM 18391.</title>
        <authorList>
            <consortium name="US DOE Joint Genome Institute (JGI-PGF)"/>
            <person name="Lucas S."/>
            <person name="Copeland A."/>
            <person name="Lapidus A."/>
            <person name="Glavina del Rio T."/>
            <person name="Dalin E."/>
            <person name="Tice H."/>
            <person name="Bruce D."/>
            <person name="Goodwin L."/>
            <person name="Pitluck S."/>
            <person name="Peters L."/>
            <person name="Mikhailova N."/>
            <person name="Munk A.C.C."/>
            <person name="Kyrpides N."/>
            <person name="Mavromatis K."/>
            <person name="Ivanova N."/>
            <person name="Brettin T."/>
            <person name="Detter J.C."/>
            <person name="Han C."/>
            <person name="Larimer F."/>
            <person name="Land M."/>
            <person name="Hauser L."/>
            <person name="Markowitz V."/>
            <person name="Cheng J.-F."/>
            <person name="Hugenholtz P."/>
            <person name="Woyke T."/>
            <person name="Wu D."/>
            <person name="Brambilla E."/>
            <person name="Klenk H.-P."/>
            <person name="Eisen J.A."/>
        </authorList>
    </citation>
    <scope>NUCLEOTIDE SEQUENCE [LARGE SCALE GENOMIC DNA]</scope>
    <source>
        <strain evidence="9">DSM 18391 / NRRL B-41598 / KBS 63</strain>
    </source>
</reference>
<dbReference type="PANTHER" id="PTHR30106">
    <property type="entry name" value="INNER MEMBRANE PROTEIN YEIH-RELATED"/>
    <property type="match status" value="1"/>
</dbReference>
<dbReference type="PATRIC" id="fig|926566.3.peg.4302"/>
<evidence type="ECO:0000256" key="3">
    <source>
        <dbReference type="ARBA" id="ARBA00022475"/>
    </source>
</evidence>
<keyword evidence="9" id="KW-1185">Reference proteome</keyword>
<organism evidence="8 9">
    <name type="scientific">Terriglobus roseus (strain DSM 18391 / NRRL B-41598 / KBS 63)</name>
    <dbReference type="NCBI Taxonomy" id="926566"/>
    <lineage>
        <taxon>Bacteria</taxon>
        <taxon>Pseudomonadati</taxon>
        <taxon>Acidobacteriota</taxon>
        <taxon>Terriglobia</taxon>
        <taxon>Terriglobales</taxon>
        <taxon>Acidobacteriaceae</taxon>
        <taxon>Terriglobus</taxon>
    </lineage>
</organism>
<evidence type="ECO:0000256" key="4">
    <source>
        <dbReference type="ARBA" id="ARBA00022692"/>
    </source>
</evidence>
<comment type="similarity">
    <text evidence="2">Belongs to the UPF0324 family.</text>
</comment>
<keyword evidence="6 7" id="KW-0472">Membrane</keyword>
<sequence>MGCSAVACPRASGEAACDWTCALVVERVEKTSPLGLLPGIALLAAVGYAGKFIEQSITGFGKSHAAFLKAHHLALPNIEYVLWAILIGMLITNTVGLPRIFRAGVATYEFWLKAGIILLGARFILGDILKLGSVSLALVCIELVLALTFMTYLGRGFKLPPKLVTLLAVGSSVCGVSAIIATQGAIEADEEDSSVAIAAILALGALSLFLFPLVGHTLHMSDQAYGVWTGLAVDNTAETAAAGALFSETAGKFAVLVKTCRNAMIGFVVLGYAIYWASRGEAAVIGNKASFLWKKFPKFVLGFLLISTLATFGVFDKAQLTALGNLSRWAFLLTFAGVGLRTSFKDLAKQGLKPFAVGAIGEVVIAMITLGLVLGADRWLHL</sequence>
<dbReference type="EMBL" id="CP003379">
    <property type="protein sequence ID" value="AFL90557.1"/>
    <property type="molecule type" value="Genomic_DNA"/>
</dbReference>
<keyword evidence="4 7" id="KW-0812">Transmembrane</keyword>
<dbReference type="Pfam" id="PF03601">
    <property type="entry name" value="Cons_hypoth698"/>
    <property type="match status" value="1"/>
</dbReference>
<dbReference type="Proteomes" id="UP000006056">
    <property type="component" value="Chromosome"/>
</dbReference>
<feature type="transmembrane region" description="Helical" evidence="7">
    <location>
        <begin position="194"/>
        <end position="214"/>
    </location>
</feature>
<evidence type="ECO:0000256" key="7">
    <source>
        <dbReference type="SAM" id="Phobius"/>
    </source>
</evidence>
<evidence type="ECO:0000313" key="8">
    <source>
        <dbReference type="EMBL" id="AFL90557.1"/>
    </source>
</evidence>